<accession>A0ACB9NT36</accession>
<gene>
    <name evidence="1" type="ORF">MLD38_023755</name>
</gene>
<organism evidence="1 2">
    <name type="scientific">Melastoma candidum</name>
    <dbReference type="NCBI Taxonomy" id="119954"/>
    <lineage>
        <taxon>Eukaryota</taxon>
        <taxon>Viridiplantae</taxon>
        <taxon>Streptophyta</taxon>
        <taxon>Embryophyta</taxon>
        <taxon>Tracheophyta</taxon>
        <taxon>Spermatophyta</taxon>
        <taxon>Magnoliopsida</taxon>
        <taxon>eudicotyledons</taxon>
        <taxon>Gunneridae</taxon>
        <taxon>Pentapetalae</taxon>
        <taxon>rosids</taxon>
        <taxon>malvids</taxon>
        <taxon>Myrtales</taxon>
        <taxon>Melastomataceae</taxon>
        <taxon>Melastomatoideae</taxon>
        <taxon>Melastomateae</taxon>
        <taxon>Melastoma</taxon>
    </lineage>
</organism>
<proteinExistence type="predicted"/>
<evidence type="ECO:0000313" key="1">
    <source>
        <dbReference type="EMBL" id="KAI4338734.1"/>
    </source>
</evidence>
<protein>
    <submittedName>
        <fullName evidence="1">Uncharacterized protein</fullName>
    </submittedName>
</protein>
<dbReference type="Proteomes" id="UP001057402">
    <property type="component" value="Chromosome 7"/>
</dbReference>
<reference evidence="2" key="1">
    <citation type="journal article" date="2023" name="Front. Plant Sci.">
        <title>Chromosomal-level genome assembly of Melastoma candidum provides insights into trichome evolution.</title>
        <authorList>
            <person name="Zhong Y."/>
            <person name="Wu W."/>
            <person name="Sun C."/>
            <person name="Zou P."/>
            <person name="Liu Y."/>
            <person name="Dai S."/>
            <person name="Zhou R."/>
        </authorList>
    </citation>
    <scope>NUCLEOTIDE SEQUENCE [LARGE SCALE GENOMIC DNA]</scope>
</reference>
<sequence length="127" mass="14022">MAVESSQQRCGCLSNLFDLSSSRNPGAIAVVYASGGVLLSGELCRRLRTDTDCDFRRVLRQPRSVVVPFFIPRRRGVYLLGLVLGCRQTRPSDSSGMIPVSLNPQETGKIWWEYDVGIPVIASAYVD</sequence>
<name>A0ACB9NT36_9MYRT</name>
<evidence type="ECO:0000313" key="2">
    <source>
        <dbReference type="Proteomes" id="UP001057402"/>
    </source>
</evidence>
<dbReference type="EMBL" id="CM042886">
    <property type="protein sequence ID" value="KAI4338734.1"/>
    <property type="molecule type" value="Genomic_DNA"/>
</dbReference>
<comment type="caution">
    <text evidence="1">The sequence shown here is derived from an EMBL/GenBank/DDBJ whole genome shotgun (WGS) entry which is preliminary data.</text>
</comment>
<keyword evidence="2" id="KW-1185">Reference proteome</keyword>